<dbReference type="Proteomes" id="UP001143910">
    <property type="component" value="Unassembled WGS sequence"/>
</dbReference>
<name>A0ACC1NCV6_9HYPO</name>
<evidence type="ECO:0000313" key="2">
    <source>
        <dbReference type="Proteomes" id="UP001143910"/>
    </source>
</evidence>
<keyword evidence="2" id="KW-1185">Reference proteome</keyword>
<organism evidence="1 2">
    <name type="scientific">Zarea fungicola</name>
    <dbReference type="NCBI Taxonomy" id="93591"/>
    <lineage>
        <taxon>Eukaryota</taxon>
        <taxon>Fungi</taxon>
        <taxon>Dikarya</taxon>
        <taxon>Ascomycota</taxon>
        <taxon>Pezizomycotina</taxon>
        <taxon>Sordariomycetes</taxon>
        <taxon>Hypocreomycetidae</taxon>
        <taxon>Hypocreales</taxon>
        <taxon>Cordycipitaceae</taxon>
        <taxon>Zarea</taxon>
    </lineage>
</organism>
<dbReference type="EMBL" id="JANJQO010000554">
    <property type="protein sequence ID" value="KAJ2976681.1"/>
    <property type="molecule type" value="Genomic_DNA"/>
</dbReference>
<sequence>MKIQLLLSMATVGLSNVINFRSGPPPANSTFIQCHEGTTDPICQMIRQPAQDVITEITHPNGTTEIKRNKYTRAQLEQIRLDKRVVSVKRMAGEPMHNGSAEFVAELNKREGPPQLCYHETQKWYDTYNWGYWYRDWRQVGNCFYCNPCTESIAFSFAVAQTWTYQLGIKFDDVVTATFGFSWGQTFTLQDTRTCQWVNNEHGCHSIWYQPLMSYHNGYANYQTHSHCYPRGGMPGGDSYYDHNYAWANVNQAGNNGVNQGNLGCNSGCGGSDHRQCVNKNFGGSLWPYAN</sequence>
<evidence type="ECO:0000313" key="1">
    <source>
        <dbReference type="EMBL" id="KAJ2976681.1"/>
    </source>
</evidence>
<reference evidence="1" key="1">
    <citation type="submission" date="2022-08" db="EMBL/GenBank/DDBJ databases">
        <title>Genome Sequence of Lecanicillium fungicola.</title>
        <authorList>
            <person name="Buettner E."/>
        </authorList>
    </citation>
    <scope>NUCLEOTIDE SEQUENCE</scope>
    <source>
        <strain evidence="1">Babe33</strain>
    </source>
</reference>
<proteinExistence type="predicted"/>
<protein>
    <submittedName>
        <fullName evidence="1">Uncharacterized protein</fullName>
    </submittedName>
</protein>
<comment type="caution">
    <text evidence="1">The sequence shown here is derived from an EMBL/GenBank/DDBJ whole genome shotgun (WGS) entry which is preliminary data.</text>
</comment>
<accession>A0ACC1NCV6</accession>
<gene>
    <name evidence="1" type="ORF">NQ176_g4806</name>
</gene>